<name>A0A4Q7JAF5_9PSEU</name>
<dbReference type="InterPro" id="IPR027417">
    <property type="entry name" value="P-loop_NTPase"/>
</dbReference>
<accession>A0A4Q7JAF5</accession>
<feature type="domain" description="HTH luxR-type" evidence="4">
    <location>
        <begin position="932"/>
        <end position="997"/>
    </location>
</feature>
<proteinExistence type="predicted"/>
<keyword evidence="6" id="KW-1185">Reference proteome</keyword>
<dbReference type="SMART" id="SM00421">
    <property type="entry name" value="HTH_LUXR"/>
    <property type="match status" value="1"/>
</dbReference>
<keyword evidence="2" id="KW-0067">ATP-binding</keyword>
<keyword evidence="1" id="KW-0547">Nucleotide-binding</keyword>
<dbReference type="PROSITE" id="PS00622">
    <property type="entry name" value="HTH_LUXR_1"/>
    <property type="match status" value="1"/>
</dbReference>
<dbReference type="Gene3D" id="3.40.50.300">
    <property type="entry name" value="P-loop containing nucleotide triphosphate hydrolases"/>
    <property type="match status" value="1"/>
</dbReference>
<dbReference type="GO" id="GO:0004016">
    <property type="term" value="F:adenylate cyclase activity"/>
    <property type="evidence" value="ECO:0007669"/>
    <property type="project" value="TreeGrafter"/>
</dbReference>
<feature type="coiled-coil region" evidence="3">
    <location>
        <begin position="587"/>
        <end position="614"/>
    </location>
</feature>
<dbReference type="GO" id="GO:0005737">
    <property type="term" value="C:cytoplasm"/>
    <property type="evidence" value="ECO:0007669"/>
    <property type="project" value="TreeGrafter"/>
</dbReference>
<dbReference type="PANTHER" id="PTHR16305:SF35">
    <property type="entry name" value="TRANSCRIPTIONAL ACTIVATOR DOMAIN"/>
    <property type="match status" value="1"/>
</dbReference>
<dbReference type="InterPro" id="IPR041664">
    <property type="entry name" value="AAA_16"/>
</dbReference>
<dbReference type="GO" id="GO:0006355">
    <property type="term" value="P:regulation of DNA-templated transcription"/>
    <property type="evidence" value="ECO:0007669"/>
    <property type="project" value="InterPro"/>
</dbReference>
<dbReference type="GO" id="GO:0003677">
    <property type="term" value="F:DNA binding"/>
    <property type="evidence" value="ECO:0007669"/>
    <property type="project" value="InterPro"/>
</dbReference>
<dbReference type="RefSeq" id="WP_130476178.1">
    <property type="nucleotide sequence ID" value="NZ_SFCC01000007.1"/>
</dbReference>
<reference evidence="5 6" key="1">
    <citation type="submission" date="2019-02" db="EMBL/GenBank/DDBJ databases">
        <title>Draft genome sequence of Amycolatopsis sp. 8-3EHSu isolated from roots of Suaeda maritima.</title>
        <authorList>
            <person name="Duangmal K."/>
            <person name="Chantavorakit T."/>
        </authorList>
    </citation>
    <scope>NUCLEOTIDE SEQUENCE [LARGE SCALE GENOMIC DNA]</scope>
    <source>
        <strain evidence="5 6">8-3EHSu</strain>
    </source>
</reference>
<dbReference type="OrthoDB" id="5476461at2"/>
<dbReference type="SUPFAM" id="SSF46894">
    <property type="entry name" value="C-terminal effector domain of the bipartite response regulators"/>
    <property type="match status" value="1"/>
</dbReference>
<dbReference type="PRINTS" id="PR00038">
    <property type="entry name" value="HTHLUXR"/>
</dbReference>
<evidence type="ECO:0000313" key="6">
    <source>
        <dbReference type="Proteomes" id="UP000292003"/>
    </source>
</evidence>
<dbReference type="InterPro" id="IPR016032">
    <property type="entry name" value="Sig_transdc_resp-reg_C-effctor"/>
</dbReference>
<dbReference type="EMBL" id="SFCC01000007">
    <property type="protein sequence ID" value="RZQ63174.1"/>
    <property type="molecule type" value="Genomic_DNA"/>
</dbReference>
<comment type="caution">
    <text evidence="5">The sequence shown here is derived from an EMBL/GenBank/DDBJ whole genome shotgun (WGS) entry which is preliminary data.</text>
</comment>
<dbReference type="Proteomes" id="UP000292003">
    <property type="component" value="Unassembled WGS sequence"/>
</dbReference>
<protein>
    <submittedName>
        <fullName evidence="5">LuxR family transcriptional regulator</fullName>
    </submittedName>
</protein>
<gene>
    <name evidence="5" type="ORF">EWH70_15975</name>
</gene>
<evidence type="ECO:0000256" key="1">
    <source>
        <dbReference type="ARBA" id="ARBA00022741"/>
    </source>
</evidence>
<evidence type="ECO:0000256" key="2">
    <source>
        <dbReference type="ARBA" id="ARBA00022840"/>
    </source>
</evidence>
<organism evidence="5 6">
    <name type="scientific">Amycolatopsis suaedae</name>
    <dbReference type="NCBI Taxonomy" id="2510978"/>
    <lineage>
        <taxon>Bacteria</taxon>
        <taxon>Bacillati</taxon>
        <taxon>Actinomycetota</taxon>
        <taxon>Actinomycetes</taxon>
        <taxon>Pseudonocardiales</taxon>
        <taxon>Pseudonocardiaceae</taxon>
        <taxon>Amycolatopsis</taxon>
    </lineage>
</organism>
<dbReference type="Gene3D" id="1.10.10.10">
    <property type="entry name" value="Winged helix-like DNA-binding domain superfamily/Winged helix DNA-binding domain"/>
    <property type="match status" value="1"/>
</dbReference>
<dbReference type="Pfam" id="PF00196">
    <property type="entry name" value="GerE"/>
    <property type="match status" value="1"/>
</dbReference>
<evidence type="ECO:0000256" key="3">
    <source>
        <dbReference type="SAM" id="Coils"/>
    </source>
</evidence>
<keyword evidence="3" id="KW-0175">Coiled coil</keyword>
<evidence type="ECO:0000259" key="4">
    <source>
        <dbReference type="PROSITE" id="PS50043"/>
    </source>
</evidence>
<sequence length="1001" mass="107657">MLIVPRLGSGIPLVGRVEQLRGLRAALARAERNEARAVLLAGDAGVGKTRLLAELAEHATATGALVLTGRCLDLRDGGLPYLPFAEALTPLAAVEAVRARPALGRLLPQLGAVFTADADQLSGTASERDGLPGVRTQHDLGQLQLFDAVLGLLAELSETQPVVLVLEDLHWADGSTRGLLSFLVSRLRAQRLLIVASYREEDVHRRHPLRALLADLVRVASVERMDLPPFGEDEARAFVEALAEGKLAPATVADVIERSEGNPFFVEELLASVAECGDGRAGAELPAGLAEVLLARLERLGPDTQRVLRVASVADGGVGHALLTDVAGLDETRLDEALREAVQHHVLVVERTHYAFRHALLKEAVHGDLLPGERTRLHAAYAARLLTQPGGRGRDALLAHHSLESNDLPTALAASLRAATEAEKLGAPDAALGHTEKALSIWDAVPPGERPEGVDELKLLHHAAYFAGASGEPERAVAYARSATQALDDTVPAERAATIWRRLAESQMAMDSTWDESVASIGRAWELVEHLPASRTRAWVLGTRARIMRGLHRSAESLESARQAVADARASDTLGAEADGLITLGILAEFEGDRETARERLREARRKAQQAGSVNVELRALYFLALSYDDEADLPAALRAYTECVDAAAANGLVWSGYGIEARARRLYLRYLTGDWPAWEAGKRPHLGVSSSAASRAIASWVYIALARGDFAEVDRLLTGLRPLWRSDAAIAVAAGAIAVELACWRRDWAEAVRRTEETLGWLEEYDDVMRLATLRITAHAIAGRAGQAEEARLRGAGDAAAEAVRAGEALRERVEHAARVGKPRSGTLGPEGRAWLARARAEASRLGGTPDPELWKTAVAEFGYGARYEQAVCRWRYAEALLAADDAEAAAAELADVHELATKLGARPLAEAVRELAGRAKVALPGVATVKRDVVDPLTDRERAVLERVAQGRTNRQVGAELFISEKTVSVHLSRAMAKLGASRRAEAVAIAYDRGLLTR</sequence>
<dbReference type="SUPFAM" id="SSF48452">
    <property type="entry name" value="TPR-like"/>
    <property type="match status" value="1"/>
</dbReference>
<dbReference type="PROSITE" id="PS50043">
    <property type="entry name" value="HTH_LUXR_2"/>
    <property type="match status" value="1"/>
</dbReference>
<dbReference type="Pfam" id="PF13191">
    <property type="entry name" value="AAA_16"/>
    <property type="match status" value="1"/>
</dbReference>
<dbReference type="AlphaFoldDB" id="A0A4Q7JAF5"/>
<dbReference type="InterPro" id="IPR036388">
    <property type="entry name" value="WH-like_DNA-bd_sf"/>
</dbReference>
<dbReference type="InterPro" id="IPR011990">
    <property type="entry name" value="TPR-like_helical_dom_sf"/>
</dbReference>
<dbReference type="InterPro" id="IPR000792">
    <property type="entry name" value="Tscrpt_reg_LuxR_C"/>
</dbReference>
<dbReference type="GO" id="GO:0005524">
    <property type="term" value="F:ATP binding"/>
    <property type="evidence" value="ECO:0007669"/>
    <property type="project" value="UniProtKB-KW"/>
</dbReference>
<dbReference type="Gene3D" id="1.25.40.10">
    <property type="entry name" value="Tetratricopeptide repeat domain"/>
    <property type="match status" value="1"/>
</dbReference>
<dbReference type="PANTHER" id="PTHR16305">
    <property type="entry name" value="TESTICULAR SOLUBLE ADENYLYL CYCLASE"/>
    <property type="match status" value="1"/>
</dbReference>
<dbReference type="CDD" id="cd06170">
    <property type="entry name" value="LuxR_C_like"/>
    <property type="match status" value="1"/>
</dbReference>
<evidence type="ECO:0000313" key="5">
    <source>
        <dbReference type="EMBL" id="RZQ63174.1"/>
    </source>
</evidence>
<dbReference type="SUPFAM" id="SSF52540">
    <property type="entry name" value="P-loop containing nucleoside triphosphate hydrolases"/>
    <property type="match status" value="1"/>
</dbReference>